<comment type="caution">
    <text evidence="1">The sequence shown here is derived from an EMBL/GenBank/DDBJ whole genome shotgun (WGS) entry which is preliminary data.</text>
</comment>
<reference evidence="2" key="1">
    <citation type="submission" date="2015-08" db="EMBL/GenBank/DDBJ databases">
        <title>Genome sequence of the strict anaerobe Clostridium homopropionicum LuHBu1 (DSM 5847T).</title>
        <authorList>
            <person name="Poehlein A."/>
            <person name="Beck M."/>
            <person name="Schiel-Bengelsdorf B."/>
            <person name="Bengelsdorf F.R."/>
            <person name="Daniel R."/>
            <person name="Duerre P."/>
        </authorList>
    </citation>
    <scope>NUCLEOTIDE SEQUENCE [LARGE SCALE GENOMIC DNA]</scope>
    <source>
        <strain evidence="2">DSM 5847</strain>
    </source>
</reference>
<dbReference type="STRING" id="36844.SAMN04488501_10124"/>
<sequence>MGHVLEPVSEELFKAKVKIRFSNINEGFDKFQNFILKSKGEESKNTDEQKFIEFIEKVFHLNGYENSYVDFYLSKLDEEAKNNLFTLLEEEDRSILKTHINEIKDETIFFRLQKEAVHFITRLCTREILFSTFYFTKFPCTIWGNYNMRFPMFFDDEDNVDKYKEVSESCGLSLE</sequence>
<dbReference type="Proteomes" id="UP000037043">
    <property type="component" value="Unassembled WGS sequence"/>
</dbReference>
<evidence type="ECO:0000313" key="2">
    <source>
        <dbReference type="Proteomes" id="UP000037043"/>
    </source>
</evidence>
<protein>
    <submittedName>
        <fullName evidence="1">Uncharacterized protein</fullName>
    </submittedName>
</protein>
<gene>
    <name evidence="1" type="ORF">CLHOM_34550</name>
</gene>
<organism evidence="1 2">
    <name type="scientific">Clostridium homopropionicum DSM 5847</name>
    <dbReference type="NCBI Taxonomy" id="1121318"/>
    <lineage>
        <taxon>Bacteria</taxon>
        <taxon>Bacillati</taxon>
        <taxon>Bacillota</taxon>
        <taxon>Clostridia</taxon>
        <taxon>Eubacteriales</taxon>
        <taxon>Clostridiaceae</taxon>
        <taxon>Clostridium</taxon>
    </lineage>
</organism>
<dbReference type="EMBL" id="LHUR01000042">
    <property type="protein sequence ID" value="KOA18553.1"/>
    <property type="molecule type" value="Genomic_DNA"/>
</dbReference>
<dbReference type="AlphaFoldDB" id="A0A0L6Z6U4"/>
<keyword evidence="2" id="KW-1185">Reference proteome</keyword>
<accession>A0A0L6Z6U4</accession>
<name>A0A0L6Z6U4_9CLOT</name>
<proteinExistence type="predicted"/>
<dbReference type="RefSeq" id="WP_052222887.1">
    <property type="nucleotide sequence ID" value="NZ_LHUR01000042.1"/>
</dbReference>
<evidence type="ECO:0000313" key="1">
    <source>
        <dbReference type="EMBL" id="KOA18553.1"/>
    </source>
</evidence>
<dbReference type="PATRIC" id="fig|1121318.3.peg.3454"/>